<dbReference type="Pfam" id="PF03023">
    <property type="entry name" value="MurJ"/>
    <property type="match status" value="1"/>
</dbReference>
<feature type="transmembrane region" description="Helical" evidence="10">
    <location>
        <begin position="150"/>
        <end position="169"/>
    </location>
</feature>
<feature type="transmembrane region" description="Helical" evidence="10">
    <location>
        <begin position="39"/>
        <end position="61"/>
    </location>
</feature>
<dbReference type="GO" id="GO:0005886">
    <property type="term" value="C:plasma membrane"/>
    <property type="evidence" value="ECO:0007669"/>
    <property type="project" value="UniProtKB-SubCell"/>
</dbReference>
<proteinExistence type="inferred from homology"/>
<comment type="similarity">
    <text evidence="9">Belongs to the MurJ/MviN family.</text>
</comment>
<evidence type="ECO:0000256" key="8">
    <source>
        <dbReference type="ARBA" id="ARBA00060041"/>
    </source>
</evidence>
<feature type="transmembrane region" description="Helical" evidence="10">
    <location>
        <begin position="254"/>
        <end position="278"/>
    </location>
</feature>
<evidence type="ECO:0000256" key="2">
    <source>
        <dbReference type="ARBA" id="ARBA00022475"/>
    </source>
</evidence>
<sequence>MRVAFFLLLGKFAGAFKEMAVAYRYGVSAEVDAYQFTMVMANWLPVTIIGALSVVLIPVLVPLRKQSVAERQAFLSELMGLVLLLGTLLSVALWLMWPYVLNSMGQGLSSAAKQMSAQLIYAFAPTALLTLVIGISAARLRAHERHINTLLDSIPAFFILIWVLASPAGSGVMPLLWGTLMGYAVQSLWLFWLAQRADQVRCRARLGLQAASWSGLMQAASIMLIGQVAMSFVGPIDQYAAAQVGDNANALLGYATRFISLVLGVGAASVGRAALPVLADVHSRGDTQQARRIALRWSLAMVAIGLVIAAVTYGLAPWGVSLLYERGAFTAADTAQVSAILRWGLLQLPFYFGVLILVQLLASQKRYRLMALIAVMNFSVKAAITLSLAPILGVKGIMLATAGMYATSFICYFLVALRPISPLDQPA</sequence>
<comment type="function">
    <text evidence="8">Involved in peptidoglycan biosynthesis. Transports lipid-linked peptidoglycan precursors from the inner to the outer leaflet of the cytoplasmic membrane.</text>
</comment>
<feature type="transmembrane region" description="Helical" evidence="10">
    <location>
        <begin position="397"/>
        <end position="417"/>
    </location>
</feature>
<evidence type="ECO:0000256" key="10">
    <source>
        <dbReference type="SAM" id="Phobius"/>
    </source>
</evidence>
<feature type="transmembrane region" description="Helical" evidence="10">
    <location>
        <begin position="369"/>
        <end position="391"/>
    </location>
</feature>
<keyword evidence="4" id="KW-0133">Cell shape</keyword>
<gene>
    <name evidence="11" type="ORF">H9906_01350</name>
</gene>
<dbReference type="GO" id="GO:0008360">
    <property type="term" value="P:regulation of cell shape"/>
    <property type="evidence" value="ECO:0007669"/>
    <property type="project" value="UniProtKB-KW"/>
</dbReference>
<keyword evidence="7 10" id="KW-0472">Membrane</keyword>
<evidence type="ECO:0000256" key="7">
    <source>
        <dbReference type="ARBA" id="ARBA00023136"/>
    </source>
</evidence>
<evidence type="ECO:0000256" key="5">
    <source>
        <dbReference type="ARBA" id="ARBA00022984"/>
    </source>
</evidence>
<evidence type="ECO:0000313" key="12">
    <source>
        <dbReference type="Proteomes" id="UP000823889"/>
    </source>
</evidence>
<reference evidence="11" key="2">
    <citation type="submission" date="2021-04" db="EMBL/GenBank/DDBJ databases">
        <authorList>
            <person name="Gilroy R."/>
        </authorList>
    </citation>
    <scope>NUCLEOTIDE SEQUENCE</scope>
    <source>
        <strain evidence="11">9264</strain>
    </source>
</reference>
<dbReference type="GO" id="GO:0015648">
    <property type="term" value="F:lipid-linked peptidoglycan transporter activity"/>
    <property type="evidence" value="ECO:0007669"/>
    <property type="project" value="TreeGrafter"/>
</dbReference>
<evidence type="ECO:0000256" key="1">
    <source>
        <dbReference type="ARBA" id="ARBA00004651"/>
    </source>
</evidence>
<dbReference type="PANTHER" id="PTHR47019">
    <property type="entry name" value="LIPID II FLIPPASE MURJ"/>
    <property type="match status" value="1"/>
</dbReference>
<keyword evidence="2" id="KW-1003">Cell membrane</keyword>
<evidence type="ECO:0000256" key="4">
    <source>
        <dbReference type="ARBA" id="ARBA00022960"/>
    </source>
</evidence>
<comment type="subcellular location">
    <subcellularLocation>
        <location evidence="1">Cell membrane</location>
        <topology evidence="1">Multi-pass membrane protein</topology>
    </subcellularLocation>
</comment>
<name>A0A9D2RHS5_9BURK</name>
<dbReference type="Proteomes" id="UP000823889">
    <property type="component" value="Unassembled WGS sequence"/>
</dbReference>
<dbReference type="GO" id="GO:0009252">
    <property type="term" value="P:peptidoglycan biosynthetic process"/>
    <property type="evidence" value="ECO:0007669"/>
    <property type="project" value="UniProtKB-KW"/>
</dbReference>
<organism evidence="11 12">
    <name type="scientific">Candidatus Paenalcaligenes intestinipullorum</name>
    <dbReference type="NCBI Taxonomy" id="2838718"/>
    <lineage>
        <taxon>Bacteria</taxon>
        <taxon>Pseudomonadati</taxon>
        <taxon>Pseudomonadota</taxon>
        <taxon>Betaproteobacteria</taxon>
        <taxon>Burkholderiales</taxon>
        <taxon>Alcaligenaceae</taxon>
        <taxon>Paenalcaligenes</taxon>
    </lineage>
</organism>
<feature type="transmembrane region" description="Helical" evidence="10">
    <location>
        <begin position="340"/>
        <end position="362"/>
    </location>
</feature>
<feature type="transmembrane region" description="Helical" evidence="10">
    <location>
        <begin position="117"/>
        <end position="138"/>
    </location>
</feature>
<keyword evidence="3 10" id="KW-0812">Transmembrane</keyword>
<feature type="transmembrane region" description="Helical" evidence="10">
    <location>
        <begin position="175"/>
        <end position="194"/>
    </location>
</feature>
<feature type="transmembrane region" description="Helical" evidence="10">
    <location>
        <begin position="299"/>
        <end position="320"/>
    </location>
</feature>
<feature type="transmembrane region" description="Helical" evidence="10">
    <location>
        <begin position="73"/>
        <end position="97"/>
    </location>
</feature>
<keyword evidence="5" id="KW-0573">Peptidoglycan synthesis</keyword>
<comment type="caution">
    <text evidence="11">The sequence shown here is derived from an EMBL/GenBank/DDBJ whole genome shotgun (WGS) entry which is preliminary data.</text>
</comment>
<dbReference type="PANTHER" id="PTHR47019:SF1">
    <property type="entry name" value="LIPID II FLIPPASE MURJ"/>
    <property type="match status" value="1"/>
</dbReference>
<evidence type="ECO:0000313" key="11">
    <source>
        <dbReference type="EMBL" id="HJD43661.1"/>
    </source>
</evidence>
<dbReference type="EMBL" id="DWUQ01000026">
    <property type="protein sequence ID" value="HJD43661.1"/>
    <property type="molecule type" value="Genomic_DNA"/>
</dbReference>
<feature type="transmembrane region" description="Helical" evidence="10">
    <location>
        <begin position="215"/>
        <end position="234"/>
    </location>
</feature>
<dbReference type="AlphaFoldDB" id="A0A9D2RHS5"/>
<accession>A0A9D2RHS5</accession>
<dbReference type="InterPro" id="IPR051050">
    <property type="entry name" value="Lipid_II_flippase_MurJ/MviN"/>
</dbReference>
<evidence type="ECO:0000256" key="3">
    <source>
        <dbReference type="ARBA" id="ARBA00022692"/>
    </source>
</evidence>
<evidence type="ECO:0000256" key="9">
    <source>
        <dbReference type="ARBA" id="ARBA00061532"/>
    </source>
</evidence>
<evidence type="ECO:0000256" key="6">
    <source>
        <dbReference type="ARBA" id="ARBA00022989"/>
    </source>
</evidence>
<reference evidence="11" key="1">
    <citation type="journal article" date="2021" name="PeerJ">
        <title>Extensive microbial diversity within the chicken gut microbiome revealed by metagenomics and culture.</title>
        <authorList>
            <person name="Gilroy R."/>
            <person name="Ravi A."/>
            <person name="Getino M."/>
            <person name="Pursley I."/>
            <person name="Horton D.L."/>
            <person name="Alikhan N.F."/>
            <person name="Baker D."/>
            <person name="Gharbi K."/>
            <person name="Hall N."/>
            <person name="Watson M."/>
            <person name="Adriaenssens E.M."/>
            <person name="Foster-Nyarko E."/>
            <person name="Jarju S."/>
            <person name="Secka A."/>
            <person name="Antonio M."/>
            <person name="Oren A."/>
            <person name="Chaudhuri R.R."/>
            <person name="La Ragione R."/>
            <person name="Hildebrand F."/>
            <person name="Pallen M.J."/>
        </authorList>
    </citation>
    <scope>NUCLEOTIDE SEQUENCE</scope>
    <source>
        <strain evidence="11">9264</strain>
    </source>
</reference>
<keyword evidence="6 10" id="KW-1133">Transmembrane helix</keyword>
<dbReference type="GO" id="GO:0034204">
    <property type="term" value="P:lipid translocation"/>
    <property type="evidence" value="ECO:0007669"/>
    <property type="project" value="TreeGrafter"/>
</dbReference>
<protein>
    <submittedName>
        <fullName evidence="11">Uncharacterized protein</fullName>
    </submittedName>
</protein>
<dbReference type="InterPro" id="IPR004268">
    <property type="entry name" value="MurJ"/>
</dbReference>